<proteinExistence type="predicted"/>
<dbReference type="InterPro" id="IPR022017">
    <property type="entry name" value="BFA1-like_DUF3598"/>
</dbReference>
<name>A0A2T1C7Q2_9CYAN</name>
<dbReference type="Proteomes" id="UP000238762">
    <property type="component" value="Unassembled WGS sequence"/>
</dbReference>
<organism evidence="3 4">
    <name type="scientific">Merismopedia glauca CCAP 1448/3</name>
    <dbReference type="NCBI Taxonomy" id="1296344"/>
    <lineage>
        <taxon>Bacteria</taxon>
        <taxon>Bacillati</taxon>
        <taxon>Cyanobacteriota</taxon>
        <taxon>Cyanophyceae</taxon>
        <taxon>Synechococcales</taxon>
        <taxon>Merismopediaceae</taxon>
        <taxon>Merismopedia</taxon>
    </lineage>
</organism>
<dbReference type="Pfam" id="PF12204">
    <property type="entry name" value="DUF3598_N"/>
    <property type="match status" value="1"/>
</dbReference>
<evidence type="ECO:0000259" key="1">
    <source>
        <dbReference type="Pfam" id="PF12204"/>
    </source>
</evidence>
<sequence length="277" mass="31290">MKSQRECFLQNLGSWKGSFTQFSITGEQIDDVESLLRLETIDNSDNIKLTLQRFYPTGVDEKVIEYDPSALYNILFFETGAFSQGSLQWAPFSQFGAELALVHGDRRLRIVQSFNSDSILGKITLIRERNPDSQIPERPRLQVEELIGQWEGEAVILSPQNHTSTKCRSILNLRLESPNQLVQELSFGEKGSGWSLTSKGEIDGNTLKFSQMEVPVQVTLLPDGASALFPLAIASGQSFFLEAGWLVEPNLRYRLIRRYDEKGAWNSLILVTERKVS</sequence>
<dbReference type="OrthoDB" id="516684at2"/>
<evidence type="ECO:0000259" key="2">
    <source>
        <dbReference type="Pfam" id="PF21053"/>
    </source>
</evidence>
<dbReference type="GO" id="GO:0000918">
    <property type="term" value="P:division septum site selection"/>
    <property type="evidence" value="ECO:0007669"/>
    <property type="project" value="TreeGrafter"/>
</dbReference>
<dbReference type="EMBL" id="PVWJ01000016">
    <property type="protein sequence ID" value="PSB04188.1"/>
    <property type="molecule type" value="Genomic_DNA"/>
</dbReference>
<gene>
    <name evidence="3" type="ORF">C7B64_04885</name>
</gene>
<dbReference type="InterPro" id="IPR048378">
    <property type="entry name" value="BFA1-like_C"/>
</dbReference>
<dbReference type="PANTHER" id="PTHR33404">
    <property type="entry name" value="CELL DIVISION TOPOLOGICAL SPECIFICITY FACTOR HOMOLOG, CHLOROPLASTIC"/>
    <property type="match status" value="1"/>
</dbReference>
<protein>
    <submittedName>
        <fullName evidence="3">Uncharacterized protein</fullName>
    </submittedName>
</protein>
<evidence type="ECO:0000313" key="3">
    <source>
        <dbReference type="EMBL" id="PSB04188.1"/>
    </source>
</evidence>
<dbReference type="SUPFAM" id="SSF50814">
    <property type="entry name" value="Lipocalins"/>
    <property type="match status" value="2"/>
</dbReference>
<reference evidence="3 4" key="1">
    <citation type="submission" date="2018-02" db="EMBL/GenBank/DDBJ databases">
        <authorList>
            <person name="Cohen D.B."/>
            <person name="Kent A.D."/>
        </authorList>
    </citation>
    <scope>NUCLEOTIDE SEQUENCE [LARGE SCALE GENOMIC DNA]</scope>
    <source>
        <strain evidence="3 4">CCAP 1448/3</strain>
    </source>
</reference>
<dbReference type="GO" id="GO:0005886">
    <property type="term" value="C:plasma membrane"/>
    <property type="evidence" value="ECO:0007669"/>
    <property type="project" value="TreeGrafter"/>
</dbReference>
<dbReference type="AlphaFoldDB" id="A0A2T1C7Q2"/>
<keyword evidence="4" id="KW-1185">Reference proteome</keyword>
<dbReference type="PANTHER" id="PTHR33404:SF1">
    <property type="entry name" value="SLL0497 PROTEIN"/>
    <property type="match status" value="1"/>
</dbReference>
<dbReference type="RefSeq" id="WP_106287531.1">
    <property type="nucleotide sequence ID" value="NZ_CAWNTC010000212.1"/>
</dbReference>
<accession>A0A2T1C7Q2</accession>
<comment type="caution">
    <text evidence="3">The sequence shown here is derived from an EMBL/GenBank/DDBJ whole genome shotgun (WGS) entry which is preliminary data.</text>
</comment>
<dbReference type="InterPro" id="IPR012674">
    <property type="entry name" value="Calycin"/>
</dbReference>
<dbReference type="Pfam" id="PF21053">
    <property type="entry name" value="BFA1_C"/>
    <property type="match status" value="1"/>
</dbReference>
<feature type="domain" description="Biogenesis factor required for ATP synthase 1-like C-terminal" evidence="2">
    <location>
        <begin position="137"/>
        <end position="276"/>
    </location>
</feature>
<evidence type="ECO:0000313" key="4">
    <source>
        <dbReference type="Proteomes" id="UP000238762"/>
    </source>
</evidence>
<feature type="domain" description="DUF3598" evidence="1">
    <location>
        <begin position="1"/>
        <end position="130"/>
    </location>
</feature>
<dbReference type="Gene3D" id="2.40.128.20">
    <property type="match status" value="2"/>
</dbReference>
<reference evidence="3 4" key="2">
    <citation type="submission" date="2018-03" db="EMBL/GenBank/DDBJ databases">
        <title>The ancient ancestry and fast evolution of plastids.</title>
        <authorList>
            <person name="Moore K.R."/>
            <person name="Magnabosco C."/>
            <person name="Momper L."/>
            <person name="Gold D.A."/>
            <person name="Bosak T."/>
            <person name="Fournier G.P."/>
        </authorList>
    </citation>
    <scope>NUCLEOTIDE SEQUENCE [LARGE SCALE GENOMIC DNA]</scope>
    <source>
        <strain evidence="3 4">CCAP 1448/3</strain>
    </source>
</reference>